<dbReference type="InterPro" id="IPR001387">
    <property type="entry name" value="Cro/C1-type_HTH"/>
</dbReference>
<dbReference type="Pfam" id="PF01381">
    <property type="entry name" value="HTH_3"/>
    <property type="match status" value="1"/>
</dbReference>
<dbReference type="AlphaFoldDB" id="A0A6H2END7"/>
<sequence>MGRTRIEPNTYVEDALVIVGHNVRIARANNQWTQTELAERAHCSTRTIASIEAGSPTTAIAIVLRVLQVLRIPIFGEDLPQKIAEMRARSGEHVALLPERIRRVEPINVDF</sequence>
<protein>
    <submittedName>
        <fullName evidence="2">Helix-turn-helix domain-containing protein</fullName>
    </submittedName>
</protein>
<proteinExistence type="predicted"/>
<evidence type="ECO:0000313" key="2">
    <source>
        <dbReference type="EMBL" id="QJC22579.1"/>
    </source>
</evidence>
<dbReference type="KEGG" id="arca:HC352_08760"/>
<name>A0A6H2END7_9ACTO</name>
<reference evidence="2 3" key="1">
    <citation type="submission" date="2020-03" db="EMBL/GenBank/DDBJ databases">
        <title>Complete genome of Arcanobacterium buesumensis sp. nov. strain 2701.</title>
        <authorList>
            <person name="Borowiak M."/>
            <person name="Alssahen M."/>
            <person name="Laemmler C."/>
            <person name="Malorny B."/>
            <person name="Hassan A."/>
            <person name="Prenger-Berninghoff E."/>
            <person name="Ploetz M."/>
            <person name="Abdulmawjood A."/>
        </authorList>
    </citation>
    <scope>NUCLEOTIDE SEQUENCE [LARGE SCALE GENOMIC DNA]</scope>
    <source>
        <strain evidence="2 3">2701</strain>
    </source>
</reference>
<dbReference type="SUPFAM" id="SSF47413">
    <property type="entry name" value="lambda repressor-like DNA-binding domains"/>
    <property type="match status" value="1"/>
</dbReference>
<dbReference type="SMART" id="SM00530">
    <property type="entry name" value="HTH_XRE"/>
    <property type="match status" value="1"/>
</dbReference>
<dbReference type="RefSeq" id="WP_168918501.1">
    <property type="nucleotide sequence ID" value="NZ_CP050804.1"/>
</dbReference>
<dbReference type="InterPro" id="IPR010982">
    <property type="entry name" value="Lambda_DNA-bd_dom_sf"/>
</dbReference>
<gene>
    <name evidence="2" type="ORF">HC352_08760</name>
</gene>
<evidence type="ECO:0000313" key="3">
    <source>
        <dbReference type="Proteomes" id="UP000502298"/>
    </source>
</evidence>
<dbReference type="PROSITE" id="PS50943">
    <property type="entry name" value="HTH_CROC1"/>
    <property type="match status" value="1"/>
</dbReference>
<keyword evidence="3" id="KW-1185">Reference proteome</keyword>
<dbReference type="CDD" id="cd00093">
    <property type="entry name" value="HTH_XRE"/>
    <property type="match status" value="1"/>
</dbReference>
<accession>A0A6H2END7</accession>
<dbReference type="GO" id="GO:0003677">
    <property type="term" value="F:DNA binding"/>
    <property type="evidence" value="ECO:0007669"/>
    <property type="project" value="InterPro"/>
</dbReference>
<dbReference type="Gene3D" id="1.10.260.40">
    <property type="entry name" value="lambda repressor-like DNA-binding domains"/>
    <property type="match status" value="1"/>
</dbReference>
<dbReference type="Proteomes" id="UP000502298">
    <property type="component" value="Chromosome"/>
</dbReference>
<feature type="domain" description="HTH cro/C1-type" evidence="1">
    <location>
        <begin position="23"/>
        <end position="79"/>
    </location>
</feature>
<dbReference type="EMBL" id="CP050804">
    <property type="protein sequence ID" value="QJC22579.1"/>
    <property type="molecule type" value="Genomic_DNA"/>
</dbReference>
<evidence type="ECO:0000259" key="1">
    <source>
        <dbReference type="PROSITE" id="PS50943"/>
    </source>
</evidence>
<organism evidence="2 3">
    <name type="scientific">Arcanobacterium buesumense</name>
    <dbReference type="NCBI Taxonomy" id="2722751"/>
    <lineage>
        <taxon>Bacteria</taxon>
        <taxon>Bacillati</taxon>
        <taxon>Actinomycetota</taxon>
        <taxon>Actinomycetes</taxon>
        <taxon>Actinomycetales</taxon>
        <taxon>Actinomycetaceae</taxon>
        <taxon>Arcanobacterium</taxon>
    </lineage>
</organism>